<evidence type="ECO:0000313" key="4">
    <source>
        <dbReference type="EMBL" id="KAK1644698.1"/>
    </source>
</evidence>
<dbReference type="GO" id="GO:0003676">
    <property type="term" value="F:nucleic acid binding"/>
    <property type="evidence" value="ECO:0007669"/>
    <property type="project" value="InterPro"/>
</dbReference>
<dbReference type="InterPro" id="IPR057670">
    <property type="entry name" value="SH3_retrovirus"/>
</dbReference>
<keyword evidence="5" id="KW-1185">Reference proteome</keyword>
<keyword evidence="2" id="KW-1133">Transmembrane helix</keyword>
<feature type="region of interest" description="Disordered" evidence="1">
    <location>
        <begin position="491"/>
        <end position="527"/>
    </location>
</feature>
<proteinExistence type="predicted"/>
<organism evidence="4 5">
    <name type="scientific">Lolium multiflorum</name>
    <name type="common">Italian ryegrass</name>
    <name type="synonym">Lolium perenne subsp. multiflorum</name>
    <dbReference type="NCBI Taxonomy" id="4521"/>
    <lineage>
        <taxon>Eukaryota</taxon>
        <taxon>Viridiplantae</taxon>
        <taxon>Streptophyta</taxon>
        <taxon>Embryophyta</taxon>
        <taxon>Tracheophyta</taxon>
        <taxon>Spermatophyta</taxon>
        <taxon>Magnoliopsida</taxon>
        <taxon>Liliopsida</taxon>
        <taxon>Poales</taxon>
        <taxon>Poaceae</taxon>
        <taxon>BOP clade</taxon>
        <taxon>Pooideae</taxon>
        <taxon>Poodae</taxon>
        <taxon>Poeae</taxon>
        <taxon>Poeae Chloroplast Group 2 (Poeae type)</taxon>
        <taxon>Loliodinae</taxon>
        <taxon>Loliinae</taxon>
        <taxon>Lolium</taxon>
    </lineage>
</organism>
<dbReference type="InterPro" id="IPR012337">
    <property type="entry name" value="RNaseH-like_sf"/>
</dbReference>
<feature type="transmembrane region" description="Helical" evidence="2">
    <location>
        <begin position="57"/>
        <end position="79"/>
    </location>
</feature>
<protein>
    <recommendedName>
        <fullName evidence="3">Retroviral polymerase SH3-like domain-containing protein</fullName>
    </recommendedName>
</protein>
<keyword evidence="2" id="KW-0472">Membrane</keyword>
<dbReference type="Proteomes" id="UP001231189">
    <property type="component" value="Unassembled WGS sequence"/>
</dbReference>
<feature type="transmembrane region" description="Helical" evidence="2">
    <location>
        <begin position="687"/>
        <end position="709"/>
    </location>
</feature>
<dbReference type="PANTHER" id="PTHR42648:SF26">
    <property type="entry name" value="INTEGRASE CATALYTIC DOMAIN-CONTAINING PROTEIN"/>
    <property type="match status" value="1"/>
</dbReference>
<feature type="region of interest" description="Disordered" evidence="1">
    <location>
        <begin position="918"/>
        <end position="962"/>
    </location>
</feature>
<dbReference type="InterPro" id="IPR036397">
    <property type="entry name" value="RNaseH_sf"/>
</dbReference>
<feature type="domain" description="Retroviral polymerase SH3-like" evidence="3">
    <location>
        <begin position="812"/>
        <end position="865"/>
    </location>
</feature>
<sequence length="999" mass="109484">MRMLVLLCSYLLPRMRLSLWVFPPLLLGGLFFVSAINRLGMLSTYMWSARSMPFSRVILLLMSSTLGVLLFGVSLILSVHCVCHMSLLSDCARGSGVSVFLSSCRGSVRSLSAPGPAACPWSCSALEVLAELRAEETRLRGAGLLEVPSVLAARGPSVPSARGPPMPPASLWHSRYFLLLHSRVSVSPSSLVVRHHLLAPTMAGLATLSLLASRGIPAYARRSILVVRLILQDLLLLRSLIRTLSVVFVICSLVQALPRWVLLVLCLALLAPRDHHLPHSQLTDSGCRVILDADSCAVQDRRTQALVGAGPRSLESRGSGIIGWVTSWLPFIVISSSWSSGEVLPIYQRFAAMVRTQYSTPIRVFRADSAGEYISQHLRGVLAERAPLPSSRVPTPMLKMVSPSQLRATTDDLFGELSGLLLSWPSSSYPVGPLPVDLFSGYSCSGSSSHRRSLIRPAPAGHVSGEPRLGRPRLWPAPPWPALPRPGFLRPGSPWIPPTRPAPSPVGPNPAAPVGPVSGEPRPDRPRLRPTLSCPACPTPGHPCCSRPTLLRLQHVPVIFDGTNYGEFVAFMRIHMRGLRLWGVLTGEAPCPPHPTAHVPPTPPPVPQALADDAPQAAQEAARSVELAADEDTSSRTLTLGHWLGLTLGVVTPRDFGSLTGLMFLLLPLHRLHHVCLLLPLPPPFSSGIIVLVIFVVLSCRLYFVEVFWGLSHEMSRFRVVRVIGLGTLAQFSCLGAHAQNGVVERKHRHLLETARAMMIAASLPPHFWAEVVSISTYLINLQPSTALQGGIPLERLTGRAPDYSTLRLFGCVFYVLLAPRERTKLTAQSVECVFLGYSSEHKGYKCWDPIGRRMRISRDVTFDEFLLRRFFPHRLLLLHPPQIPLSSLTAFPTLHIFLSHVTFLAYGSPSLSFHYSRRSREDDDAPPDMPSTSGVMPSPSEPTHHLRTRPRPPPDRYSPTHYGLSVVLEPTSYRDALAHPEWQLAMAEEIAALEHTGT</sequence>
<evidence type="ECO:0000313" key="5">
    <source>
        <dbReference type="Proteomes" id="UP001231189"/>
    </source>
</evidence>
<dbReference type="InterPro" id="IPR039537">
    <property type="entry name" value="Retrotran_Ty1/copia-like"/>
</dbReference>
<name>A0AAD8S4L3_LOLMU</name>
<dbReference type="AlphaFoldDB" id="A0AAD8S4L3"/>
<feature type="transmembrane region" description="Helical" evidence="2">
    <location>
        <begin position="26"/>
        <end position="45"/>
    </location>
</feature>
<gene>
    <name evidence="4" type="ORF">QYE76_062503</name>
</gene>
<keyword evidence="2" id="KW-0812">Transmembrane</keyword>
<dbReference type="Gene3D" id="3.30.420.10">
    <property type="entry name" value="Ribonuclease H-like superfamily/Ribonuclease H"/>
    <property type="match status" value="1"/>
</dbReference>
<evidence type="ECO:0000256" key="2">
    <source>
        <dbReference type="SAM" id="Phobius"/>
    </source>
</evidence>
<dbReference type="EMBL" id="JAUUTY010000004">
    <property type="protein sequence ID" value="KAK1644698.1"/>
    <property type="molecule type" value="Genomic_DNA"/>
</dbReference>
<reference evidence="4" key="1">
    <citation type="submission" date="2023-07" db="EMBL/GenBank/DDBJ databases">
        <title>A chromosome-level genome assembly of Lolium multiflorum.</title>
        <authorList>
            <person name="Chen Y."/>
            <person name="Copetti D."/>
            <person name="Kolliker R."/>
            <person name="Studer B."/>
        </authorList>
    </citation>
    <scope>NUCLEOTIDE SEQUENCE</scope>
    <source>
        <strain evidence="4">02402/16</strain>
        <tissue evidence="4">Leaf</tissue>
    </source>
</reference>
<comment type="caution">
    <text evidence="4">The sequence shown here is derived from an EMBL/GenBank/DDBJ whole genome shotgun (WGS) entry which is preliminary data.</text>
</comment>
<dbReference type="Pfam" id="PF25597">
    <property type="entry name" value="SH3_retrovirus"/>
    <property type="match status" value="1"/>
</dbReference>
<evidence type="ECO:0000259" key="3">
    <source>
        <dbReference type="Pfam" id="PF25597"/>
    </source>
</evidence>
<feature type="region of interest" description="Disordered" evidence="1">
    <location>
        <begin position="450"/>
        <end position="471"/>
    </location>
</feature>
<feature type="compositionally biased region" description="Pro residues" evidence="1">
    <location>
        <begin position="494"/>
        <end position="513"/>
    </location>
</feature>
<dbReference type="PANTHER" id="PTHR42648">
    <property type="entry name" value="TRANSPOSASE, PUTATIVE-RELATED"/>
    <property type="match status" value="1"/>
</dbReference>
<evidence type="ECO:0000256" key="1">
    <source>
        <dbReference type="SAM" id="MobiDB-lite"/>
    </source>
</evidence>
<dbReference type="SUPFAM" id="SSF53098">
    <property type="entry name" value="Ribonuclease H-like"/>
    <property type="match status" value="1"/>
</dbReference>
<accession>A0AAD8S4L3</accession>